<evidence type="ECO:0000313" key="2">
    <source>
        <dbReference type="EMBL" id="KIK06667.1"/>
    </source>
</evidence>
<evidence type="ECO:0000313" key="3">
    <source>
        <dbReference type="Proteomes" id="UP000054477"/>
    </source>
</evidence>
<feature type="region of interest" description="Disordered" evidence="1">
    <location>
        <begin position="1"/>
        <end position="46"/>
    </location>
</feature>
<accession>A0A0C9Y8V1</accession>
<dbReference type="OrthoDB" id="49605at2759"/>
<proteinExistence type="predicted"/>
<reference evidence="3" key="2">
    <citation type="submission" date="2015-01" db="EMBL/GenBank/DDBJ databases">
        <title>Evolutionary Origins and Diversification of the Mycorrhizal Mutualists.</title>
        <authorList>
            <consortium name="DOE Joint Genome Institute"/>
            <consortium name="Mycorrhizal Genomics Consortium"/>
            <person name="Kohler A."/>
            <person name="Kuo A."/>
            <person name="Nagy L.G."/>
            <person name="Floudas D."/>
            <person name="Copeland A."/>
            <person name="Barry K.W."/>
            <person name="Cichocki N."/>
            <person name="Veneault-Fourrey C."/>
            <person name="LaButti K."/>
            <person name="Lindquist E.A."/>
            <person name="Lipzen A."/>
            <person name="Lundell T."/>
            <person name="Morin E."/>
            <person name="Murat C."/>
            <person name="Riley R."/>
            <person name="Ohm R."/>
            <person name="Sun H."/>
            <person name="Tunlid A."/>
            <person name="Henrissat B."/>
            <person name="Grigoriev I.V."/>
            <person name="Hibbett D.S."/>
            <person name="Martin F."/>
        </authorList>
    </citation>
    <scope>NUCLEOTIDE SEQUENCE [LARGE SCALE GENOMIC DNA]</scope>
    <source>
        <strain evidence="3">LaAM-08-1</strain>
    </source>
</reference>
<dbReference type="InterPro" id="IPR036339">
    <property type="entry name" value="PUB-like_dom_sf"/>
</dbReference>
<dbReference type="EMBL" id="KN838551">
    <property type="protein sequence ID" value="KIK06667.1"/>
    <property type="molecule type" value="Genomic_DNA"/>
</dbReference>
<feature type="compositionally biased region" description="Low complexity" evidence="1">
    <location>
        <begin position="1"/>
        <end position="21"/>
    </location>
</feature>
<dbReference type="AlphaFoldDB" id="A0A0C9Y8V1"/>
<dbReference type="SUPFAM" id="SSF143503">
    <property type="entry name" value="PUG domain-like"/>
    <property type="match status" value="1"/>
</dbReference>
<feature type="region of interest" description="Disordered" evidence="1">
    <location>
        <begin position="219"/>
        <end position="253"/>
    </location>
</feature>
<dbReference type="Gene3D" id="1.20.58.2190">
    <property type="match status" value="1"/>
</dbReference>
<protein>
    <recommendedName>
        <fullName evidence="4">PUB domain-containing protein</fullName>
    </recommendedName>
</protein>
<dbReference type="CDD" id="cd09212">
    <property type="entry name" value="PUB"/>
    <property type="match status" value="1"/>
</dbReference>
<sequence>MSSATPPDSHSSSISSDALADAAERRTRQLPLQQTAGQLAAEHDKKQKFRRLVDPGIFRPNSRDQALESLKTLLTISENLLREPHNPKFQQFKPTNQVIKRTIMDPKGTLEYAIGVSFRPEVKNFQPYYTFNPRFMDDLKIGAAILQHFVQLETEREERAALAKKSEKAVAEAAAEKVKLAFMDDRKTKMQRDEIEKERRAARAASLAQAALVGEAIPMSPSTSASLTMPGSGHTLDGFPPDDDLVQDENPTN</sequence>
<organism evidence="2 3">
    <name type="scientific">Laccaria amethystina LaAM-08-1</name>
    <dbReference type="NCBI Taxonomy" id="1095629"/>
    <lineage>
        <taxon>Eukaryota</taxon>
        <taxon>Fungi</taxon>
        <taxon>Dikarya</taxon>
        <taxon>Basidiomycota</taxon>
        <taxon>Agaricomycotina</taxon>
        <taxon>Agaricomycetes</taxon>
        <taxon>Agaricomycetidae</taxon>
        <taxon>Agaricales</taxon>
        <taxon>Agaricineae</taxon>
        <taxon>Hydnangiaceae</taxon>
        <taxon>Laccaria</taxon>
    </lineage>
</organism>
<dbReference type="Proteomes" id="UP000054477">
    <property type="component" value="Unassembled WGS sequence"/>
</dbReference>
<evidence type="ECO:0000256" key="1">
    <source>
        <dbReference type="SAM" id="MobiDB-lite"/>
    </source>
</evidence>
<evidence type="ECO:0008006" key="4">
    <source>
        <dbReference type="Google" id="ProtNLM"/>
    </source>
</evidence>
<keyword evidence="3" id="KW-1185">Reference proteome</keyword>
<dbReference type="STRING" id="1095629.A0A0C9Y8V1"/>
<dbReference type="HOGENOM" id="CLU_081370_0_0_1"/>
<name>A0A0C9Y8V1_9AGAR</name>
<feature type="compositionally biased region" description="Polar residues" evidence="1">
    <location>
        <begin position="220"/>
        <end position="229"/>
    </location>
</feature>
<reference evidence="2 3" key="1">
    <citation type="submission" date="2014-04" db="EMBL/GenBank/DDBJ databases">
        <authorList>
            <consortium name="DOE Joint Genome Institute"/>
            <person name="Kuo A."/>
            <person name="Kohler A."/>
            <person name="Nagy L.G."/>
            <person name="Floudas D."/>
            <person name="Copeland A."/>
            <person name="Barry K.W."/>
            <person name="Cichocki N."/>
            <person name="Veneault-Fourrey C."/>
            <person name="LaButti K."/>
            <person name="Lindquist E.A."/>
            <person name="Lipzen A."/>
            <person name="Lundell T."/>
            <person name="Morin E."/>
            <person name="Murat C."/>
            <person name="Sun H."/>
            <person name="Tunlid A."/>
            <person name="Henrissat B."/>
            <person name="Grigoriev I.V."/>
            <person name="Hibbett D.S."/>
            <person name="Martin F."/>
            <person name="Nordberg H.P."/>
            <person name="Cantor M.N."/>
            <person name="Hua S.X."/>
        </authorList>
    </citation>
    <scope>NUCLEOTIDE SEQUENCE [LARGE SCALE GENOMIC DNA]</scope>
    <source>
        <strain evidence="2 3">LaAM-08-1</strain>
    </source>
</reference>
<gene>
    <name evidence="2" type="ORF">K443DRAFT_673952</name>
</gene>